<dbReference type="Proteomes" id="UP001230051">
    <property type="component" value="Unassembled WGS sequence"/>
</dbReference>
<accession>A0AAD8GC74</accession>
<name>A0AAD8GC74_ACIOX</name>
<protein>
    <submittedName>
        <fullName evidence="2">Uncharacterized protein</fullName>
    </submittedName>
</protein>
<keyword evidence="3" id="KW-1185">Reference proteome</keyword>
<reference evidence="2" key="1">
    <citation type="submission" date="2022-02" db="EMBL/GenBank/DDBJ databases">
        <title>Atlantic sturgeon de novo genome assembly.</title>
        <authorList>
            <person name="Stock M."/>
            <person name="Klopp C."/>
            <person name="Guiguen Y."/>
            <person name="Cabau C."/>
            <person name="Parinello H."/>
            <person name="Santidrian Yebra-Pimentel E."/>
            <person name="Kuhl H."/>
            <person name="Dirks R.P."/>
            <person name="Guessner J."/>
            <person name="Wuertz S."/>
            <person name="Du K."/>
            <person name="Schartl M."/>
        </authorList>
    </citation>
    <scope>NUCLEOTIDE SEQUENCE</scope>
    <source>
        <strain evidence="2">STURGEONOMICS-FGT-2020</strain>
        <tissue evidence="2">Whole blood</tissue>
    </source>
</reference>
<gene>
    <name evidence="2" type="ORF">AOXY_G6487</name>
</gene>
<proteinExistence type="predicted"/>
<comment type="caution">
    <text evidence="2">The sequence shown here is derived from an EMBL/GenBank/DDBJ whole genome shotgun (WGS) entry which is preliminary data.</text>
</comment>
<dbReference type="AlphaFoldDB" id="A0AAD8GC74"/>
<evidence type="ECO:0000313" key="3">
    <source>
        <dbReference type="Proteomes" id="UP001230051"/>
    </source>
</evidence>
<keyword evidence="1" id="KW-0175">Coiled coil</keyword>
<evidence type="ECO:0000313" key="2">
    <source>
        <dbReference type="EMBL" id="KAK1171620.1"/>
    </source>
</evidence>
<dbReference type="EMBL" id="JAGXEW010000005">
    <property type="protein sequence ID" value="KAK1171620.1"/>
    <property type="molecule type" value="Genomic_DNA"/>
</dbReference>
<organism evidence="2 3">
    <name type="scientific">Acipenser oxyrinchus oxyrinchus</name>
    <dbReference type="NCBI Taxonomy" id="40147"/>
    <lineage>
        <taxon>Eukaryota</taxon>
        <taxon>Metazoa</taxon>
        <taxon>Chordata</taxon>
        <taxon>Craniata</taxon>
        <taxon>Vertebrata</taxon>
        <taxon>Euteleostomi</taxon>
        <taxon>Actinopterygii</taxon>
        <taxon>Chondrostei</taxon>
        <taxon>Acipenseriformes</taxon>
        <taxon>Acipenseridae</taxon>
        <taxon>Acipenser</taxon>
    </lineage>
</organism>
<feature type="coiled-coil region" evidence="1">
    <location>
        <begin position="112"/>
        <end position="161"/>
    </location>
</feature>
<sequence length="180" mass="20800">MDVQTAVAKKTGYSKVWIALKRTDLNDDRITVLREILIPRGADSSTAKQILFHSFGLSNATVLKMRNSHGSMIPVNSSLPVNNKHMPYVLEAVKVFQHIVPKPRTIAVTGINQSMKNRLQSITRRIERLEELVPEIKLRHQEKINQEMELLSQKMIFLNQRMQMADSHCWRGMFTRPPLW</sequence>
<evidence type="ECO:0000256" key="1">
    <source>
        <dbReference type="SAM" id="Coils"/>
    </source>
</evidence>